<accession>A0A5J6SPA2</accession>
<protein>
    <submittedName>
        <fullName evidence="1">Uncharacterized protein</fullName>
    </submittedName>
</protein>
<evidence type="ECO:0000313" key="1">
    <source>
        <dbReference type="EMBL" id="QFF99890.1"/>
    </source>
</evidence>
<gene>
    <name evidence="1" type="ORF">PB01_14250</name>
</gene>
<proteinExistence type="predicted"/>
<organism evidence="1 2">
    <name type="scientific">Psychrobacillus glaciei</name>
    <dbReference type="NCBI Taxonomy" id="2283160"/>
    <lineage>
        <taxon>Bacteria</taxon>
        <taxon>Bacillati</taxon>
        <taxon>Bacillota</taxon>
        <taxon>Bacilli</taxon>
        <taxon>Bacillales</taxon>
        <taxon>Bacillaceae</taxon>
        <taxon>Psychrobacillus</taxon>
    </lineage>
</organism>
<dbReference type="RefSeq" id="WP_225986037.1">
    <property type="nucleotide sequence ID" value="NZ_CP031223.1"/>
</dbReference>
<name>A0A5J6SPA2_9BACI</name>
<dbReference type="EMBL" id="CP031223">
    <property type="protein sequence ID" value="QFF99890.1"/>
    <property type="molecule type" value="Genomic_DNA"/>
</dbReference>
<dbReference type="KEGG" id="psyo:PB01_14250"/>
<sequence length="93" mass="10829">MILQKLTGMESELSLDKTDLSQVKSQLDENTLLTRAIHARQEKSDAKIELLSMDLNKLHGSVNALKREIEFKFKKNPKTNWNPIDFQMETKKR</sequence>
<keyword evidence="2" id="KW-1185">Reference proteome</keyword>
<dbReference type="AlphaFoldDB" id="A0A5J6SPA2"/>
<dbReference type="Proteomes" id="UP000325517">
    <property type="component" value="Chromosome"/>
</dbReference>
<evidence type="ECO:0000313" key="2">
    <source>
        <dbReference type="Proteomes" id="UP000325517"/>
    </source>
</evidence>
<reference evidence="1 2" key="1">
    <citation type="submission" date="2018-07" db="EMBL/GenBank/DDBJ databases">
        <title>Complete genome sequence of Psychrobacillus sp. PB01, isolated from iceberg, and comparative genome analysis of Psychrobacillus strains.</title>
        <authorList>
            <person name="Lee P.C."/>
        </authorList>
    </citation>
    <scope>NUCLEOTIDE SEQUENCE [LARGE SCALE GENOMIC DNA]</scope>
    <source>
        <strain evidence="1 2">PB01</strain>
    </source>
</reference>